<dbReference type="SUPFAM" id="SSF52540">
    <property type="entry name" value="P-loop containing nucleoside triphosphate hydrolases"/>
    <property type="match status" value="1"/>
</dbReference>
<dbReference type="InterPro" id="IPR003593">
    <property type="entry name" value="AAA+_ATPase"/>
</dbReference>
<dbReference type="GO" id="GO:0003924">
    <property type="term" value="F:GTPase activity"/>
    <property type="evidence" value="ECO:0007669"/>
    <property type="project" value="UniProtKB-UniRule"/>
</dbReference>
<dbReference type="InterPro" id="IPR004125">
    <property type="entry name" value="Signal_recog_particle_SRP54_M"/>
</dbReference>
<dbReference type="NCBIfam" id="TIGR01425">
    <property type="entry name" value="SRP54_euk"/>
    <property type="match status" value="1"/>
</dbReference>
<dbReference type="SMART" id="SM00963">
    <property type="entry name" value="SRP54_N"/>
    <property type="match status" value="1"/>
</dbReference>
<dbReference type="AlphaFoldDB" id="A0A1R2B2J1"/>
<sequence>MVLGQLGSRISGALKKLHEKPIIDEEAIKECMSEIVKALLQADVNAAYIKKLRDQVMLQVNLEADAAGTNKRKIVQRAVVSELQKMLETDKKPVKLRKGKQNIVMFVGLQGTGKTTTIAKYAYFYIKKGWRVGLVCADTFRAGAFDQLKQNAAKIKAPFYGSYTETDPVKIANEGVEYFRSQTYDLIIIDTSGRNKQEEGLFDEMKMLEKTINPDEVIFVMDSTIGQSCFDQAQAFKNAVKVGSVIMTKLDSHAKGGGALSAVAATQSPITFIGTGEQFDEFEEFEAKSFIKRVLGMGDIDRLFSVVQEAIPLDKQPELLNKISHGQFSLRDMYEQFQTVLKMGSINSLMSLIPGMNSGLIEKGKEKEGIARIKRFMCIMDSMNDPELDGHKQLNDSRIIRIARGSGTSVREVNILLEEYKKFAKMVQKMGKLSLGKANDMQNFMRNPQQMMRKVQSAVDPKMLQQLGGSANMMQMMKEMSKLDMGEMMSQIGKNKRGLKRK</sequence>
<dbReference type="OrthoDB" id="10250817at2759"/>
<dbReference type="Gene3D" id="1.20.120.140">
    <property type="entry name" value="Signal recognition particle SRP54, nucleotide-binding domain"/>
    <property type="match status" value="1"/>
</dbReference>
<evidence type="ECO:0000256" key="5">
    <source>
        <dbReference type="ARBA" id="ARBA00022741"/>
    </source>
</evidence>
<dbReference type="Pfam" id="PF02881">
    <property type="entry name" value="SRP54_N"/>
    <property type="match status" value="1"/>
</dbReference>
<evidence type="ECO:0000259" key="14">
    <source>
        <dbReference type="PROSITE" id="PS00300"/>
    </source>
</evidence>
<evidence type="ECO:0000313" key="16">
    <source>
        <dbReference type="Proteomes" id="UP000187209"/>
    </source>
</evidence>
<dbReference type="InterPro" id="IPR013822">
    <property type="entry name" value="Signal_recog_particl_SRP54_hlx"/>
</dbReference>
<comment type="domain">
    <text evidence="13">The M domain binds the 7SL RNA in presence of SRP19 and binds the signal sequence of presecretory proteins.</text>
</comment>
<evidence type="ECO:0000256" key="13">
    <source>
        <dbReference type="RuleBase" id="RU364034"/>
    </source>
</evidence>
<keyword evidence="8 13" id="KW-0694">RNA-binding</keyword>
<dbReference type="InterPro" id="IPR027417">
    <property type="entry name" value="P-loop_NTPase"/>
</dbReference>
<dbReference type="SMART" id="SM00382">
    <property type="entry name" value="AAA"/>
    <property type="match status" value="1"/>
</dbReference>
<name>A0A1R2B2J1_9CILI</name>
<evidence type="ECO:0000256" key="10">
    <source>
        <dbReference type="ARBA" id="ARBA00023135"/>
    </source>
</evidence>
<dbReference type="InterPro" id="IPR036225">
    <property type="entry name" value="SRP/SRP_N"/>
</dbReference>
<evidence type="ECO:0000256" key="1">
    <source>
        <dbReference type="ARBA" id="ARBA00004240"/>
    </source>
</evidence>
<proteinExistence type="inferred from homology"/>
<dbReference type="PROSITE" id="PS00300">
    <property type="entry name" value="SRP54"/>
    <property type="match status" value="1"/>
</dbReference>
<protein>
    <recommendedName>
        <fullName evidence="13">Signal recognition particle 54 kDa protein</fullName>
    </recommendedName>
</protein>
<dbReference type="SUPFAM" id="SSF47446">
    <property type="entry name" value="Signal peptide-binding domain"/>
    <property type="match status" value="1"/>
</dbReference>
<dbReference type="GO" id="GO:0006616">
    <property type="term" value="P:SRP-dependent cotranslational protein targeting to membrane, translocation"/>
    <property type="evidence" value="ECO:0007669"/>
    <property type="project" value="TreeGrafter"/>
</dbReference>
<dbReference type="Gene3D" id="3.40.50.300">
    <property type="entry name" value="P-loop containing nucleotide triphosphate hydrolases"/>
    <property type="match status" value="1"/>
</dbReference>
<keyword evidence="9 13" id="KW-0342">GTP-binding</keyword>
<evidence type="ECO:0000313" key="15">
    <source>
        <dbReference type="EMBL" id="OMJ71013.1"/>
    </source>
</evidence>
<comment type="domain">
    <text evidence="13">The NG domain, also named G domain, is a special guanosine triphosphatase (GTPase) domain, which binds GTP and forms a guanosine 5'-triphosphate (GTP)-dependent complex with a homologous NG domain in the SRP receptor subunit SRPRA. The two NG domains undergo cooperative rearrangements upon their assembly, which culminate in the reciprocal activation of the GTPase activity of one another. SRP receptor compaction upon binding with cargo-loaded SRP and GTPase rearrangement drive SRP-mediated cotranslational protein translocation into the ER.</text>
</comment>
<evidence type="ECO:0000256" key="3">
    <source>
        <dbReference type="ARBA" id="ARBA00005450"/>
    </source>
</evidence>
<comment type="subcellular location">
    <subcellularLocation>
        <location evidence="2 13">Cytoplasm</location>
    </subcellularLocation>
    <subcellularLocation>
        <location evidence="1">Endoplasmic reticulum</location>
    </subcellularLocation>
</comment>
<dbReference type="GO" id="GO:0008312">
    <property type="term" value="F:7S RNA binding"/>
    <property type="evidence" value="ECO:0007669"/>
    <property type="project" value="UniProtKB-UniRule"/>
</dbReference>
<dbReference type="EMBL" id="MPUH01001031">
    <property type="protein sequence ID" value="OMJ71013.1"/>
    <property type="molecule type" value="Genomic_DNA"/>
</dbReference>
<evidence type="ECO:0000256" key="2">
    <source>
        <dbReference type="ARBA" id="ARBA00004496"/>
    </source>
</evidence>
<dbReference type="InterPro" id="IPR006325">
    <property type="entry name" value="SRP54_euk"/>
</dbReference>
<keyword evidence="5 13" id="KW-0547">Nucleotide-binding</keyword>
<evidence type="ECO:0000256" key="8">
    <source>
        <dbReference type="ARBA" id="ARBA00022884"/>
    </source>
</evidence>
<dbReference type="GO" id="GO:0005783">
    <property type="term" value="C:endoplasmic reticulum"/>
    <property type="evidence" value="ECO:0007669"/>
    <property type="project" value="UniProtKB-SubCell"/>
</dbReference>
<gene>
    <name evidence="15" type="ORF">SteCoe_30885</name>
</gene>
<dbReference type="Proteomes" id="UP000187209">
    <property type="component" value="Unassembled WGS sequence"/>
</dbReference>
<comment type="function">
    <text evidence="13">Component of the signal recognition particle (SRP) complex, a ribonucleoprotein complex that mediates the cotranslational targeting of secretory and membrane proteins to the endoplasmic reticulum (ER).</text>
</comment>
<dbReference type="InterPro" id="IPR000897">
    <property type="entry name" value="SRP54_GTPase_dom"/>
</dbReference>
<keyword evidence="6" id="KW-0378">Hydrolase</keyword>
<dbReference type="GO" id="GO:0030942">
    <property type="term" value="F:endoplasmic reticulum signal peptide binding"/>
    <property type="evidence" value="ECO:0007669"/>
    <property type="project" value="TreeGrafter"/>
</dbReference>
<organism evidence="15 16">
    <name type="scientific">Stentor coeruleus</name>
    <dbReference type="NCBI Taxonomy" id="5963"/>
    <lineage>
        <taxon>Eukaryota</taxon>
        <taxon>Sar</taxon>
        <taxon>Alveolata</taxon>
        <taxon>Ciliophora</taxon>
        <taxon>Postciliodesmatophora</taxon>
        <taxon>Heterotrichea</taxon>
        <taxon>Heterotrichida</taxon>
        <taxon>Stentoridae</taxon>
        <taxon>Stentor</taxon>
    </lineage>
</organism>
<keyword evidence="4 13" id="KW-0963">Cytoplasm</keyword>
<dbReference type="FunFam" id="3.40.50.300:FF:000022">
    <property type="entry name" value="Signal recognition particle 54 kDa subunit"/>
    <property type="match status" value="1"/>
</dbReference>
<dbReference type="PANTHER" id="PTHR11564">
    <property type="entry name" value="SIGNAL RECOGNITION PARTICLE 54K PROTEIN SRP54"/>
    <property type="match status" value="1"/>
</dbReference>
<keyword evidence="16" id="KW-1185">Reference proteome</keyword>
<comment type="caution">
    <text evidence="15">The sequence shown here is derived from an EMBL/GenBank/DDBJ whole genome shotgun (WGS) entry which is preliminary data.</text>
</comment>
<dbReference type="GO" id="GO:0005525">
    <property type="term" value="F:GTP binding"/>
    <property type="evidence" value="ECO:0007669"/>
    <property type="project" value="UniProtKB-UniRule"/>
</dbReference>
<dbReference type="CDD" id="cd17875">
    <property type="entry name" value="SRP54_G"/>
    <property type="match status" value="1"/>
</dbReference>
<dbReference type="Pfam" id="PF00448">
    <property type="entry name" value="SRP54"/>
    <property type="match status" value="1"/>
</dbReference>
<accession>A0A1R2B2J1</accession>
<dbReference type="Pfam" id="PF02978">
    <property type="entry name" value="SRP_SPB"/>
    <property type="match status" value="1"/>
</dbReference>
<dbReference type="HAMAP" id="MF_00306">
    <property type="entry name" value="SRP54"/>
    <property type="match status" value="1"/>
</dbReference>
<evidence type="ECO:0000256" key="4">
    <source>
        <dbReference type="ARBA" id="ARBA00022490"/>
    </source>
</evidence>
<dbReference type="InterPro" id="IPR036891">
    <property type="entry name" value="Signal_recog_part_SRP54_M_sf"/>
</dbReference>
<keyword evidence="10 13" id="KW-0733">Signal recognition particle</keyword>
<dbReference type="PANTHER" id="PTHR11564:SF5">
    <property type="entry name" value="SIGNAL RECOGNITION PARTICLE SUBUNIT SRP54"/>
    <property type="match status" value="1"/>
</dbReference>
<dbReference type="Gene3D" id="1.10.260.30">
    <property type="entry name" value="Signal recognition particle, SRP54 subunit, M-domain"/>
    <property type="match status" value="1"/>
</dbReference>
<evidence type="ECO:0000256" key="12">
    <source>
        <dbReference type="ARBA" id="ARBA00048157"/>
    </source>
</evidence>
<dbReference type="SMART" id="SM00962">
    <property type="entry name" value="SRP54"/>
    <property type="match status" value="1"/>
</dbReference>
<keyword evidence="11 13" id="KW-0687">Ribonucleoprotein</keyword>
<evidence type="ECO:0000256" key="11">
    <source>
        <dbReference type="ARBA" id="ARBA00023274"/>
    </source>
</evidence>
<evidence type="ECO:0000256" key="9">
    <source>
        <dbReference type="ARBA" id="ARBA00023134"/>
    </source>
</evidence>
<reference evidence="15 16" key="1">
    <citation type="submission" date="2016-11" db="EMBL/GenBank/DDBJ databases">
        <title>The macronuclear genome of Stentor coeruleus: a giant cell with tiny introns.</title>
        <authorList>
            <person name="Slabodnick M."/>
            <person name="Ruby J.G."/>
            <person name="Reiff S.B."/>
            <person name="Swart E.C."/>
            <person name="Gosai S."/>
            <person name="Prabakaran S."/>
            <person name="Witkowska E."/>
            <person name="Larue G.E."/>
            <person name="Fisher S."/>
            <person name="Freeman R.M."/>
            <person name="Gunawardena J."/>
            <person name="Chu W."/>
            <person name="Stover N.A."/>
            <person name="Gregory B.D."/>
            <person name="Nowacki M."/>
            <person name="Derisi J."/>
            <person name="Roy S.W."/>
            <person name="Marshall W.F."/>
            <person name="Sood P."/>
        </authorList>
    </citation>
    <scope>NUCLEOTIDE SEQUENCE [LARGE SCALE GENOMIC DNA]</scope>
    <source>
        <strain evidence="15">WM001</strain>
    </source>
</reference>
<dbReference type="InterPro" id="IPR022941">
    <property type="entry name" value="SRP54"/>
</dbReference>
<evidence type="ECO:0000256" key="7">
    <source>
        <dbReference type="ARBA" id="ARBA00022824"/>
    </source>
</evidence>
<dbReference type="GO" id="GO:0005786">
    <property type="term" value="C:signal recognition particle, endoplasmic reticulum targeting"/>
    <property type="evidence" value="ECO:0007669"/>
    <property type="project" value="UniProtKB-UniRule"/>
</dbReference>
<dbReference type="GO" id="GO:0005829">
    <property type="term" value="C:cytosol"/>
    <property type="evidence" value="ECO:0007669"/>
    <property type="project" value="TreeGrafter"/>
</dbReference>
<dbReference type="SUPFAM" id="SSF47364">
    <property type="entry name" value="Domain of the SRP/SRP receptor G-proteins"/>
    <property type="match status" value="1"/>
</dbReference>
<keyword evidence="7" id="KW-0256">Endoplasmic reticulum</keyword>
<comment type="catalytic activity">
    <reaction evidence="12">
        <text>GTP + H2O = GDP + phosphate + H(+)</text>
        <dbReference type="Rhea" id="RHEA:19669"/>
        <dbReference type="ChEBI" id="CHEBI:15377"/>
        <dbReference type="ChEBI" id="CHEBI:15378"/>
        <dbReference type="ChEBI" id="CHEBI:37565"/>
        <dbReference type="ChEBI" id="CHEBI:43474"/>
        <dbReference type="ChEBI" id="CHEBI:58189"/>
        <dbReference type="EC" id="3.6.5.4"/>
    </reaction>
    <physiologicalReaction direction="left-to-right" evidence="12">
        <dbReference type="Rhea" id="RHEA:19670"/>
    </physiologicalReaction>
</comment>
<dbReference type="InterPro" id="IPR042101">
    <property type="entry name" value="SRP54_N_sf"/>
</dbReference>
<evidence type="ECO:0000256" key="6">
    <source>
        <dbReference type="ARBA" id="ARBA00022801"/>
    </source>
</evidence>
<comment type="similarity">
    <text evidence="3 13">Belongs to the GTP-binding SRP family. SRP54 subfamily.</text>
</comment>
<feature type="domain" description="SRP54-type proteins GTP-binding" evidence="14">
    <location>
        <begin position="269"/>
        <end position="282"/>
    </location>
</feature>